<organism evidence="4 5">
    <name type="scientific">Giardia intestinalis (strain ATCC 50581 / GS clone H7)</name>
    <name type="common">Giardia lamblia</name>
    <dbReference type="NCBI Taxonomy" id="598745"/>
    <lineage>
        <taxon>Eukaryota</taxon>
        <taxon>Metamonada</taxon>
        <taxon>Diplomonadida</taxon>
        <taxon>Hexamitidae</taxon>
        <taxon>Giardiinae</taxon>
        <taxon>Giardia</taxon>
    </lineage>
</organism>
<comment type="catalytic activity">
    <reaction evidence="1">
        <text>[protein]-peptidylproline (omega=180) = [protein]-peptidylproline (omega=0)</text>
        <dbReference type="Rhea" id="RHEA:16237"/>
        <dbReference type="Rhea" id="RHEA-COMP:10747"/>
        <dbReference type="Rhea" id="RHEA-COMP:10748"/>
        <dbReference type="ChEBI" id="CHEBI:83833"/>
        <dbReference type="ChEBI" id="CHEBI:83834"/>
        <dbReference type="EC" id="5.2.1.8"/>
    </reaction>
</comment>
<dbReference type="Pfam" id="PF00254">
    <property type="entry name" value="FKBP_C"/>
    <property type="match status" value="1"/>
</dbReference>
<evidence type="ECO:0000259" key="3">
    <source>
        <dbReference type="PROSITE" id="PS50059"/>
    </source>
</evidence>
<evidence type="ECO:0000256" key="2">
    <source>
        <dbReference type="SAM" id="SignalP"/>
    </source>
</evidence>
<proteinExistence type="predicted"/>
<evidence type="ECO:0000313" key="4">
    <source>
        <dbReference type="EMBL" id="EES99071.1"/>
    </source>
</evidence>
<keyword evidence="1" id="KW-0697">Rotamase</keyword>
<dbReference type="OrthoDB" id="8116123at2759"/>
<dbReference type="SUPFAM" id="SSF54534">
    <property type="entry name" value="FKBP-like"/>
    <property type="match status" value="2"/>
</dbReference>
<evidence type="ECO:0000256" key="1">
    <source>
        <dbReference type="PROSITE-ProRule" id="PRU00277"/>
    </source>
</evidence>
<reference evidence="4 5" key="1">
    <citation type="journal article" date="2009" name="PLoS Pathog.">
        <title>Draft genome sequencing of giardia intestinalis assemblage B isolate GS: is human giardiasis caused by two different species?</title>
        <authorList>
            <person name="Franzen O."/>
            <person name="Jerlstrom-Hultqvist J."/>
            <person name="Castro E."/>
            <person name="Sherwood E."/>
            <person name="Ankarklev J."/>
            <person name="Reiner D.S."/>
            <person name="Palm D."/>
            <person name="Andersson J.O."/>
            <person name="Andersson B."/>
            <person name="Svard S.G."/>
        </authorList>
    </citation>
    <scope>NUCLEOTIDE SEQUENCE [LARGE SCALE GENOMIC DNA]</scope>
    <source>
        <strain evidence="5">ATCC 50581 / GS clone H7</strain>
    </source>
</reference>
<accession>C6LY30</accession>
<gene>
    <name evidence="4" type="ORF">GL50581_3701</name>
</gene>
<feature type="chain" id="PRO_5002968734" description="peptidylprolyl isomerase" evidence="2">
    <location>
        <begin position="19"/>
        <end position="244"/>
    </location>
</feature>
<dbReference type="InterPro" id="IPR046357">
    <property type="entry name" value="PPIase_dom_sf"/>
</dbReference>
<feature type="domain" description="PPIase FKBP-type" evidence="3">
    <location>
        <begin position="128"/>
        <end position="225"/>
    </location>
</feature>
<dbReference type="EMBL" id="ACGJ01002904">
    <property type="protein sequence ID" value="EES99071.1"/>
    <property type="molecule type" value="Genomic_DNA"/>
</dbReference>
<dbReference type="Gene3D" id="3.10.50.40">
    <property type="match status" value="1"/>
</dbReference>
<dbReference type="PROSITE" id="PS50059">
    <property type="entry name" value="FKBP_PPIASE"/>
    <property type="match status" value="1"/>
</dbReference>
<feature type="signal peptide" evidence="2">
    <location>
        <begin position="1"/>
        <end position="18"/>
    </location>
</feature>
<dbReference type="GO" id="GO:0003755">
    <property type="term" value="F:peptidyl-prolyl cis-trans isomerase activity"/>
    <property type="evidence" value="ECO:0007669"/>
    <property type="project" value="UniProtKB-KW"/>
</dbReference>
<sequence>MLYSLLLLFPSLLLNVFPNTPCFSNVRLVVREEDLCFEITHASSPDCPLNGMETANAKLRVMPYNESTSAYVIDLGTIFINTTKFCHPGRYYDVLEARLLFSLHGEEWLVIKKKSLKILKTVLKEGTGQLVDDTMSGKVRRNIWYEPIDGSASQAVLVHMEENDWDYYDFKFSPVPGIHDSILTMRVGEEAIFYIPYQEAFGEQGSGDIPPRAQVIMKFEILEAFPSTEEEIIYEKAHNDEDDD</sequence>
<name>C6LY30_GIAIB</name>
<dbReference type="AlphaFoldDB" id="C6LY30"/>
<protein>
    <recommendedName>
        <fullName evidence="1">peptidylprolyl isomerase</fullName>
        <ecNumber evidence="1">5.2.1.8</ecNumber>
    </recommendedName>
</protein>
<keyword evidence="1" id="KW-0413">Isomerase</keyword>
<dbReference type="VEuPathDB" id="GiardiaDB:GL50581_3701"/>
<dbReference type="Proteomes" id="UP000002488">
    <property type="component" value="Unassembled WGS sequence"/>
</dbReference>
<comment type="caution">
    <text evidence="4">The sequence shown here is derived from an EMBL/GenBank/DDBJ whole genome shotgun (WGS) entry which is preliminary data.</text>
</comment>
<keyword evidence="2" id="KW-0732">Signal</keyword>
<dbReference type="OMA" id="VMPYNES"/>
<dbReference type="InterPro" id="IPR001179">
    <property type="entry name" value="PPIase_FKBP_dom"/>
</dbReference>
<dbReference type="EC" id="5.2.1.8" evidence="1"/>
<evidence type="ECO:0000313" key="5">
    <source>
        <dbReference type="Proteomes" id="UP000002488"/>
    </source>
</evidence>